<evidence type="ECO:0000256" key="1">
    <source>
        <dbReference type="ARBA" id="ARBA00000928"/>
    </source>
</evidence>
<dbReference type="AlphaFoldDB" id="A0A0M8N6A4"/>
<evidence type="ECO:0000256" key="4">
    <source>
        <dbReference type="ARBA" id="ARBA00012179"/>
    </source>
</evidence>
<dbReference type="OrthoDB" id="24745at2759"/>
<dbReference type="GO" id="GO:0000460">
    <property type="term" value="P:maturation of 5.8S rRNA"/>
    <property type="evidence" value="ECO:0007669"/>
    <property type="project" value="UniProtKB-ARBA"/>
</dbReference>
<keyword evidence="6" id="KW-0378">Hydrolase</keyword>
<evidence type="ECO:0000256" key="8">
    <source>
        <dbReference type="ARBA" id="ARBA00044198"/>
    </source>
</evidence>
<dbReference type="PANTHER" id="PTHR15441">
    <property type="entry name" value="RIBONUCLEASE P PROTEIN SUBUNIT P14"/>
    <property type="match status" value="1"/>
</dbReference>
<dbReference type="EMBL" id="LGSR01000008">
    <property type="protein sequence ID" value="KOS21554.1"/>
    <property type="molecule type" value="Genomic_DNA"/>
</dbReference>
<sequence length="191" mass="21032">MVRIKERYLLVNILYPSELPASSSVPDYVAHHRPTIERLTPQALAKAIKAEVSLLYGDYGLGAVEGNLSIKYSSLATSTFIIRCSRAHYRLVWSALTFMDHVPVRDGRPCIFRVVRASGTMRKAEEEAIRQARRLILAAKGDASKAAAAASSSITAALREQDSIMVDADDDDDDDDELSQDDHGDSHDDRG</sequence>
<evidence type="ECO:0000256" key="9">
    <source>
        <dbReference type="ARBA" id="ARBA00055200"/>
    </source>
</evidence>
<dbReference type="STRING" id="150374.A0A0M8N6A4"/>
<dbReference type="InterPro" id="IPR038085">
    <property type="entry name" value="Rnp2-like_sf"/>
</dbReference>
<dbReference type="PANTHER" id="PTHR15441:SF2">
    <property type="entry name" value="RIBONUCLEASE P_MRP PROTEIN SUBUNIT POP5"/>
    <property type="match status" value="1"/>
</dbReference>
<comment type="caution">
    <text evidence="11">The sequence shown here is derived from an EMBL/GenBank/DDBJ whole genome shotgun (WGS) entry which is preliminary data.</text>
</comment>
<comment type="similarity">
    <text evidence="3">Belongs to the eukaryotic/archaeal RNase P protein component 2 family.</text>
</comment>
<dbReference type="FunFam" id="3.30.70.3250:FF:000004">
    <property type="entry name" value="Ribonuclease P/MRP protein subunit POP5"/>
    <property type="match status" value="1"/>
</dbReference>
<dbReference type="GO" id="GO:0004526">
    <property type="term" value="F:ribonuclease P activity"/>
    <property type="evidence" value="ECO:0007669"/>
    <property type="project" value="UniProtKB-EC"/>
</dbReference>
<dbReference type="Pfam" id="PF01900">
    <property type="entry name" value="RNase_P_Rpp14"/>
    <property type="match status" value="1"/>
</dbReference>
<proteinExistence type="inferred from homology"/>
<accession>A0A0M8N6A4</accession>
<evidence type="ECO:0000256" key="10">
    <source>
        <dbReference type="SAM" id="MobiDB-lite"/>
    </source>
</evidence>
<protein>
    <recommendedName>
        <fullName evidence="8">Ribonuclease P/MRP protein subunit POP5</fullName>
        <ecNumber evidence="4">3.1.26.5</ecNumber>
    </recommendedName>
</protein>
<keyword evidence="7" id="KW-0539">Nucleus</keyword>
<comment type="function">
    <text evidence="9">Component of ribonuclease P, a protein complex that generates mature tRNA molecules by cleaving their 5'-ends. Also a component of RNase MRP, which cleaves pre-rRNA sequences.</text>
</comment>
<dbReference type="GO" id="GO:0005730">
    <property type="term" value="C:nucleolus"/>
    <property type="evidence" value="ECO:0007669"/>
    <property type="project" value="TreeGrafter"/>
</dbReference>
<dbReference type="SUPFAM" id="SSF160350">
    <property type="entry name" value="Rnp2-like"/>
    <property type="match status" value="1"/>
</dbReference>
<dbReference type="GO" id="GO:0033204">
    <property type="term" value="F:ribonuclease P RNA binding"/>
    <property type="evidence" value="ECO:0007669"/>
    <property type="project" value="TreeGrafter"/>
</dbReference>
<evidence type="ECO:0000313" key="12">
    <source>
        <dbReference type="Proteomes" id="UP000053831"/>
    </source>
</evidence>
<reference evidence="11 12" key="1">
    <citation type="submission" date="2015-07" db="EMBL/GenBank/DDBJ databases">
        <title>The genome of the fungus Escovopsis weberi, a specialized disease agent of ant agriculture.</title>
        <authorList>
            <person name="de Man T.J."/>
            <person name="Stajich J.E."/>
            <person name="Kubicek C.P."/>
            <person name="Chenthamara K."/>
            <person name="Atanasova L."/>
            <person name="Druzhinina I.S."/>
            <person name="Birnbaum S."/>
            <person name="Barribeau S.M."/>
            <person name="Teiling C."/>
            <person name="Suen G."/>
            <person name="Currie C."/>
            <person name="Gerardo N.M."/>
        </authorList>
    </citation>
    <scope>NUCLEOTIDE SEQUENCE [LARGE SCALE GENOMIC DNA]</scope>
</reference>
<evidence type="ECO:0000256" key="7">
    <source>
        <dbReference type="ARBA" id="ARBA00023242"/>
    </source>
</evidence>
<feature type="compositionally biased region" description="Acidic residues" evidence="10">
    <location>
        <begin position="167"/>
        <end position="179"/>
    </location>
</feature>
<dbReference type="GO" id="GO:0001682">
    <property type="term" value="P:tRNA 5'-leader removal"/>
    <property type="evidence" value="ECO:0007669"/>
    <property type="project" value="InterPro"/>
</dbReference>
<evidence type="ECO:0000256" key="6">
    <source>
        <dbReference type="ARBA" id="ARBA00022801"/>
    </source>
</evidence>
<evidence type="ECO:0000313" key="11">
    <source>
        <dbReference type="EMBL" id="KOS21554.1"/>
    </source>
</evidence>
<dbReference type="InterPro" id="IPR002759">
    <property type="entry name" value="Pop5/Rpp14/Rnp2-like"/>
</dbReference>
<gene>
    <name evidence="11" type="ORF">ESCO_005184</name>
</gene>
<dbReference type="Proteomes" id="UP000053831">
    <property type="component" value="Unassembled WGS sequence"/>
</dbReference>
<evidence type="ECO:0000256" key="5">
    <source>
        <dbReference type="ARBA" id="ARBA00022694"/>
    </source>
</evidence>
<name>A0A0M8N6A4_ESCWE</name>
<comment type="subcellular location">
    <subcellularLocation>
        <location evidence="2">Nucleus</location>
    </subcellularLocation>
</comment>
<feature type="region of interest" description="Disordered" evidence="10">
    <location>
        <begin position="161"/>
        <end position="191"/>
    </location>
</feature>
<evidence type="ECO:0000256" key="2">
    <source>
        <dbReference type="ARBA" id="ARBA00004123"/>
    </source>
</evidence>
<dbReference type="EC" id="3.1.26.5" evidence="4"/>
<keyword evidence="12" id="KW-1185">Reference proteome</keyword>
<comment type="catalytic activity">
    <reaction evidence="1">
        <text>Endonucleolytic cleavage of RNA, removing 5'-extranucleotides from tRNA precursor.</text>
        <dbReference type="EC" id="3.1.26.5"/>
    </reaction>
</comment>
<evidence type="ECO:0000256" key="3">
    <source>
        <dbReference type="ARBA" id="ARBA00010800"/>
    </source>
</evidence>
<dbReference type="GO" id="GO:0000172">
    <property type="term" value="C:ribonuclease MRP complex"/>
    <property type="evidence" value="ECO:0007669"/>
    <property type="project" value="UniProtKB-ARBA"/>
</dbReference>
<dbReference type="Gene3D" id="3.30.70.3250">
    <property type="entry name" value="Ribonuclease P, Pop5 subunit"/>
    <property type="match status" value="1"/>
</dbReference>
<dbReference type="GO" id="GO:0030681">
    <property type="term" value="C:multimeric ribonuclease P complex"/>
    <property type="evidence" value="ECO:0007669"/>
    <property type="project" value="TreeGrafter"/>
</dbReference>
<organism evidence="11 12">
    <name type="scientific">Escovopsis weberi</name>
    <dbReference type="NCBI Taxonomy" id="150374"/>
    <lineage>
        <taxon>Eukaryota</taxon>
        <taxon>Fungi</taxon>
        <taxon>Dikarya</taxon>
        <taxon>Ascomycota</taxon>
        <taxon>Pezizomycotina</taxon>
        <taxon>Sordariomycetes</taxon>
        <taxon>Hypocreomycetidae</taxon>
        <taxon>Hypocreales</taxon>
        <taxon>Hypocreaceae</taxon>
        <taxon>Escovopsis</taxon>
    </lineage>
</organism>
<feature type="compositionally biased region" description="Basic and acidic residues" evidence="10">
    <location>
        <begin position="180"/>
        <end position="191"/>
    </location>
</feature>
<keyword evidence="5" id="KW-0819">tRNA processing</keyword>